<name>A0ABU2MEA1_9ACTN</name>
<dbReference type="EMBL" id="JAVREP010000016">
    <property type="protein sequence ID" value="MDT0330882.1"/>
    <property type="molecule type" value="Genomic_DNA"/>
</dbReference>
<dbReference type="InterPro" id="IPR036162">
    <property type="entry name" value="Resolvase-like_N_sf"/>
</dbReference>
<proteinExistence type="predicted"/>
<keyword evidence="3" id="KW-1185">Reference proteome</keyword>
<dbReference type="Pfam" id="PF00239">
    <property type="entry name" value="Resolvase"/>
    <property type="match status" value="1"/>
</dbReference>
<gene>
    <name evidence="2" type="ORF">RM479_20880</name>
</gene>
<protein>
    <submittedName>
        <fullName evidence="2">Recombinase family protein</fullName>
    </submittedName>
</protein>
<evidence type="ECO:0000259" key="1">
    <source>
        <dbReference type="Pfam" id="PF00239"/>
    </source>
</evidence>
<accession>A0ABU2MEA1</accession>
<dbReference type="Proteomes" id="UP001183390">
    <property type="component" value="Unassembled WGS sequence"/>
</dbReference>
<dbReference type="SUPFAM" id="SSF53041">
    <property type="entry name" value="Resolvase-like"/>
    <property type="match status" value="1"/>
</dbReference>
<dbReference type="Gene3D" id="3.40.50.1390">
    <property type="entry name" value="Resolvase, N-terminal catalytic domain"/>
    <property type="match status" value="1"/>
</dbReference>
<evidence type="ECO:0000313" key="3">
    <source>
        <dbReference type="Proteomes" id="UP001183390"/>
    </source>
</evidence>
<organism evidence="2 3">
    <name type="scientific">Nocardiopsis lambiniae</name>
    <dbReference type="NCBI Taxonomy" id="3075539"/>
    <lineage>
        <taxon>Bacteria</taxon>
        <taxon>Bacillati</taxon>
        <taxon>Actinomycetota</taxon>
        <taxon>Actinomycetes</taxon>
        <taxon>Streptosporangiales</taxon>
        <taxon>Nocardiopsidaceae</taxon>
        <taxon>Nocardiopsis</taxon>
    </lineage>
</organism>
<comment type="caution">
    <text evidence="2">The sequence shown here is derived from an EMBL/GenBank/DDBJ whole genome shotgun (WGS) entry which is preliminary data.</text>
</comment>
<sequence>MNDLDTRPVAFGYMRVPDPTDHAHLAQLHRQVETYARERGYRLARVLVDTPLAQRSAFVRLVELLQGGEATELVVPTLEHFTKFTSLQVGVIDQLHDLGVTVWEVGD</sequence>
<evidence type="ECO:0000313" key="2">
    <source>
        <dbReference type="EMBL" id="MDT0330882.1"/>
    </source>
</evidence>
<dbReference type="InterPro" id="IPR006119">
    <property type="entry name" value="Resolv_N"/>
</dbReference>
<feature type="domain" description="Resolvase/invertase-type recombinase catalytic" evidence="1">
    <location>
        <begin position="10"/>
        <end position="103"/>
    </location>
</feature>
<reference evidence="3" key="1">
    <citation type="submission" date="2023-07" db="EMBL/GenBank/DDBJ databases">
        <title>30 novel species of actinomycetes from the DSMZ collection.</title>
        <authorList>
            <person name="Nouioui I."/>
        </authorList>
    </citation>
    <scope>NUCLEOTIDE SEQUENCE [LARGE SCALE GENOMIC DNA]</scope>
    <source>
        <strain evidence="3">DSM 44743</strain>
    </source>
</reference>
<dbReference type="RefSeq" id="WP_311513465.1">
    <property type="nucleotide sequence ID" value="NZ_JAVREP010000016.1"/>
</dbReference>